<evidence type="ECO:0000256" key="9">
    <source>
        <dbReference type="ARBA" id="ARBA00023146"/>
    </source>
</evidence>
<feature type="domain" description="TGS" evidence="12">
    <location>
        <begin position="1"/>
        <end position="61"/>
    </location>
</feature>
<dbReference type="SUPFAM" id="SSF55681">
    <property type="entry name" value="Class II aaRS and biotin synthetases"/>
    <property type="match status" value="1"/>
</dbReference>
<dbReference type="GO" id="GO:0004829">
    <property type="term" value="F:threonine-tRNA ligase activity"/>
    <property type="evidence" value="ECO:0007669"/>
    <property type="project" value="UniProtKB-EC"/>
</dbReference>
<evidence type="ECO:0000256" key="5">
    <source>
        <dbReference type="ARBA" id="ARBA00022741"/>
    </source>
</evidence>
<dbReference type="Gene3D" id="3.30.930.10">
    <property type="entry name" value="Bira Bifunctional Protein, Domain 2"/>
    <property type="match status" value="1"/>
</dbReference>
<dbReference type="FunFam" id="3.30.980.10:FF:000005">
    <property type="entry name" value="Threonyl-tRNA synthetase, mitochondrial"/>
    <property type="match status" value="1"/>
</dbReference>
<evidence type="ECO:0000256" key="7">
    <source>
        <dbReference type="ARBA" id="ARBA00022840"/>
    </source>
</evidence>
<evidence type="ECO:0000256" key="8">
    <source>
        <dbReference type="ARBA" id="ARBA00022917"/>
    </source>
</evidence>
<dbReference type="InterPro" id="IPR045864">
    <property type="entry name" value="aa-tRNA-synth_II/BPL/LPL"/>
</dbReference>
<proteinExistence type="inferred from homology"/>
<keyword evidence="5" id="KW-0547">Nucleotide-binding</keyword>
<evidence type="ECO:0000259" key="12">
    <source>
        <dbReference type="PROSITE" id="PS51880"/>
    </source>
</evidence>
<evidence type="ECO:0000256" key="3">
    <source>
        <dbReference type="ARBA" id="ARBA00022598"/>
    </source>
</evidence>
<gene>
    <name evidence="13" type="ORF">METZ01_LOCUS238364</name>
</gene>
<dbReference type="PANTHER" id="PTHR11451">
    <property type="entry name" value="THREONINE-TRNA LIGASE"/>
    <property type="match status" value="1"/>
</dbReference>
<sequence length="287" mass="33319">VKIGIREGEDLEHEGPATLKEILVEHDKSLLKEFIAARTAADEQVDFHTELADDAEVQLIRWDADEAAWIYRHSMSHVMAQAVRRLFPDVKLAIGPAIDDGFYYDFDAPEPFTQEDLKKIEKEMKRVGKQNHRFEREEVSREQARELLIDEPYKLEIIDDLEDDQSLTFYRDGDFVDLCRGPHMLSTSQVKHYKLLSVAGAYWRGDEKRKMLQRIYGTAFATREALDEHMHMLEEAKKRDHRRLGQELDLFFFDDEVGPGLPMWQPKGTVLIEELEKLAKETETAAG</sequence>
<keyword evidence="8" id="KW-0648">Protein biosynthesis</keyword>
<keyword evidence="6" id="KW-0862">Zinc</keyword>
<organism evidence="13">
    <name type="scientific">marine metagenome</name>
    <dbReference type="NCBI Taxonomy" id="408172"/>
    <lineage>
        <taxon>unclassified sequences</taxon>
        <taxon>metagenomes</taxon>
        <taxon>ecological metagenomes</taxon>
    </lineage>
</organism>
<dbReference type="PANTHER" id="PTHR11451:SF44">
    <property type="entry name" value="THREONINE--TRNA LIGASE, CHLOROPLASTIC_MITOCHONDRIAL 2"/>
    <property type="match status" value="1"/>
</dbReference>
<keyword evidence="4" id="KW-0479">Metal-binding</keyword>
<keyword evidence="9" id="KW-0030">Aminoacyl-tRNA synthetase</keyword>
<evidence type="ECO:0000256" key="6">
    <source>
        <dbReference type="ARBA" id="ARBA00022833"/>
    </source>
</evidence>
<keyword evidence="3" id="KW-0436">Ligase</keyword>
<protein>
    <recommendedName>
        <fullName evidence="2">threonine--tRNA ligase</fullName>
        <ecNumber evidence="2">6.1.1.3</ecNumber>
    </recommendedName>
    <alternativeName>
        <fullName evidence="10">Threonyl-tRNA synthetase</fullName>
    </alternativeName>
</protein>
<dbReference type="Pfam" id="PF07973">
    <property type="entry name" value="tRNA_SAD"/>
    <property type="match status" value="1"/>
</dbReference>
<keyword evidence="7" id="KW-0067">ATP-binding</keyword>
<dbReference type="InterPro" id="IPR018163">
    <property type="entry name" value="Thr/Ala-tRNA-synth_IIc_edit"/>
</dbReference>
<dbReference type="FunFam" id="3.30.54.20:FF:000002">
    <property type="entry name" value="Threonine--tRNA ligase"/>
    <property type="match status" value="1"/>
</dbReference>
<dbReference type="InterPro" id="IPR012947">
    <property type="entry name" value="tRNA_SAD"/>
</dbReference>
<feature type="non-terminal residue" evidence="13">
    <location>
        <position position="287"/>
    </location>
</feature>
<dbReference type="AlphaFoldDB" id="A0A382HE02"/>
<dbReference type="GO" id="GO:0006435">
    <property type="term" value="P:threonyl-tRNA aminoacylation"/>
    <property type="evidence" value="ECO:0007669"/>
    <property type="project" value="TreeGrafter"/>
</dbReference>
<dbReference type="InterPro" id="IPR004095">
    <property type="entry name" value="TGS"/>
</dbReference>
<evidence type="ECO:0000256" key="1">
    <source>
        <dbReference type="ARBA" id="ARBA00008226"/>
    </source>
</evidence>
<dbReference type="PROSITE" id="PS51880">
    <property type="entry name" value="TGS"/>
    <property type="match status" value="1"/>
</dbReference>
<evidence type="ECO:0000256" key="10">
    <source>
        <dbReference type="ARBA" id="ARBA00031900"/>
    </source>
</evidence>
<reference evidence="13" key="1">
    <citation type="submission" date="2018-05" db="EMBL/GenBank/DDBJ databases">
        <authorList>
            <person name="Lanie J.A."/>
            <person name="Ng W.-L."/>
            <person name="Kazmierczak K.M."/>
            <person name="Andrzejewski T.M."/>
            <person name="Davidsen T.M."/>
            <person name="Wayne K.J."/>
            <person name="Tettelin H."/>
            <person name="Glass J.I."/>
            <person name="Rusch D."/>
            <person name="Podicherti R."/>
            <person name="Tsui H.-C.T."/>
            <person name="Winkler M.E."/>
        </authorList>
    </citation>
    <scope>NUCLEOTIDE SEQUENCE</scope>
</reference>
<comment type="similarity">
    <text evidence="1">Belongs to the class-II aminoacyl-tRNA synthetase family.</text>
</comment>
<feature type="non-terminal residue" evidence="13">
    <location>
        <position position="1"/>
    </location>
</feature>
<evidence type="ECO:0000313" key="13">
    <source>
        <dbReference type="EMBL" id="SVB85510.1"/>
    </source>
</evidence>
<evidence type="ECO:0000256" key="4">
    <source>
        <dbReference type="ARBA" id="ARBA00022723"/>
    </source>
</evidence>
<dbReference type="SMART" id="SM00863">
    <property type="entry name" value="tRNA_SAD"/>
    <property type="match status" value="1"/>
</dbReference>
<dbReference type="GO" id="GO:0046872">
    <property type="term" value="F:metal ion binding"/>
    <property type="evidence" value="ECO:0007669"/>
    <property type="project" value="UniProtKB-KW"/>
</dbReference>
<evidence type="ECO:0000256" key="11">
    <source>
        <dbReference type="ARBA" id="ARBA00049515"/>
    </source>
</evidence>
<dbReference type="Gene3D" id="3.30.54.20">
    <property type="match status" value="1"/>
</dbReference>
<dbReference type="SUPFAM" id="SSF55186">
    <property type="entry name" value="ThrRS/AlaRS common domain"/>
    <property type="match status" value="1"/>
</dbReference>
<evidence type="ECO:0000256" key="2">
    <source>
        <dbReference type="ARBA" id="ARBA00013163"/>
    </source>
</evidence>
<dbReference type="GO" id="GO:0005524">
    <property type="term" value="F:ATP binding"/>
    <property type="evidence" value="ECO:0007669"/>
    <property type="project" value="UniProtKB-KW"/>
</dbReference>
<dbReference type="EC" id="6.1.1.3" evidence="2"/>
<name>A0A382HE02_9ZZZZ</name>
<dbReference type="EMBL" id="UINC01060713">
    <property type="protein sequence ID" value="SVB85510.1"/>
    <property type="molecule type" value="Genomic_DNA"/>
</dbReference>
<comment type="catalytic activity">
    <reaction evidence="11">
        <text>tRNA(Thr) + L-threonine + ATP = L-threonyl-tRNA(Thr) + AMP + diphosphate + H(+)</text>
        <dbReference type="Rhea" id="RHEA:24624"/>
        <dbReference type="Rhea" id="RHEA-COMP:9670"/>
        <dbReference type="Rhea" id="RHEA-COMP:9704"/>
        <dbReference type="ChEBI" id="CHEBI:15378"/>
        <dbReference type="ChEBI" id="CHEBI:30616"/>
        <dbReference type="ChEBI" id="CHEBI:33019"/>
        <dbReference type="ChEBI" id="CHEBI:57926"/>
        <dbReference type="ChEBI" id="CHEBI:78442"/>
        <dbReference type="ChEBI" id="CHEBI:78534"/>
        <dbReference type="ChEBI" id="CHEBI:456215"/>
        <dbReference type="EC" id="6.1.1.3"/>
    </reaction>
</comment>
<accession>A0A382HE02</accession>
<dbReference type="Gene3D" id="3.30.980.10">
    <property type="entry name" value="Threonyl-trna Synthetase, Chain A, domain 2"/>
    <property type="match status" value="1"/>
</dbReference>